<evidence type="ECO:0000256" key="4">
    <source>
        <dbReference type="ARBA" id="ARBA00022840"/>
    </source>
</evidence>
<dbReference type="SUPFAM" id="SSF52540">
    <property type="entry name" value="P-loop containing nucleoside triphosphate hydrolases"/>
    <property type="match status" value="1"/>
</dbReference>
<dbReference type="PANTHER" id="PTHR21529">
    <property type="entry name" value="MAMMARY TURMOR VIRUS RECEPTOR HOMOLOG 1, 2 MTVR1, 2"/>
    <property type="match status" value="1"/>
</dbReference>
<dbReference type="InterPro" id="IPR014016">
    <property type="entry name" value="UvrD-like_ATP-bd"/>
</dbReference>
<feature type="domain" description="UvrD-like helicase ATP-binding" evidence="7">
    <location>
        <begin position="464"/>
        <end position="829"/>
    </location>
</feature>
<dbReference type="InterPro" id="IPR027417">
    <property type="entry name" value="P-loop_NTPase"/>
</dbReference>
<name>A0A2H3DNZ0_ARMGA</name>
<dbReference type="GO" id="GO:0016787">
    <property type="term" value="F:hydrolase activity"/>
    <property type="evidence" value="ECO:0007669"/>
    <property type="project" value="UniProtKB-UniRule"/>
</dbReference>
<evidence type="ECO:0000259" key="7">
    <source>
        <dbReference type="PROSITE" id="PS51198"/>
    </source>
</evidence>
<dbReference type="Pfam" id="PF13361">
    <property type="entry name" value="UvrD_C"/>
    <property type="match status" value="1"/>
</dbReference>
<proteinExistence type="predicted"/>
<feature type="region of interest" description="Disordered" evidence="6">
    <location>
        <begin position="142"/>
        <end position="162"/>
    </location>
</feature>
<keyword evidence="9" id="KW-1185">Reference proteome</keyword>
<dbReference type="EMBL" id="KZ293669">
    <property type="protein sequence ID" value="PBK89146.1"/>
    <property type="molecule type" value="Genomic_DNA"/>
</dbReference>
<dbReference type="InParanoid" id="A0A2H3DNZ0"/>
<evidence type="ECO:0000313" key="9">
    <source>
        <dbReference type="Proteomes" id="UP000217790"/>
    </source>
</evidence>
<organism evidence="8 9">
    <name type="scientific">Armillaria gallica</name>
    <name type="common">Bulbous honey fungus</name>
    <name type="synonym">Armillaria bulbosa</name>
    <dbReference type="NCBI Taxonomy" id="47427"/>
    <lineage>
        <taxon>Eukaryota</taxon>
        <taxon>Fungi</taxon>
        <taxon>Dikarya</taxon>
        <taxon>Basidiomycota</taxon>
        <taxon>Agaricomycotina</taxon>
        <taxon>Agaricomycetes</taxon>
        <taxon>Agaricomycetidae</taxon>
        <taxon>Agaricales</taxon>
        <taxon>Marasmiineae</taxon>
        <taxon>Physalacriaceae</taxon>
        <taxon>Armillaria</taxon>
    </lineage>
</organism>
<keyword evidence="4 5" id="KW-0067">ATP-binding</keyword>
<dbReference type="STRING" id="47427.A0A2H3DNZ0"/>
<evidence type="ECO:0000256" key="3">
    <source>
        <dbReference type="ARBA" id="ARBA00022806"/>
    </source>
</evidence>
<dbReference type="InterPro" id="IPR039904">
    <property type="entry name" value="TRANK1"/>
</dbReference>
<dbReference type="GO" id="GO:0005524">
    <property type="term" value="F:ATP binding"/>
    <property type="evidence" value="ECO:0007669"/>
    <property type="project" value="UniProtKB-UniRule"/>
</dbReference>
<keyword evidence="1 5" id="KW-0547">Nucleotide-binding</keyword>
<keyword evidence="3 5" id="KW-0347">Helicase</keyword>
<dbReference type="Proteomes" id="UP000217790">
    <property type="component" value="Unassembled WGS sequence"/>
</dbReference>
<dbReference type="InterPro" id="IPR014017">
    <property type="entry name" value="DNA_helicase_UvrD-like_C"/>
</dbReference>
<dbReference type="Pfam" id="PF00580">
    <property type="entry name" value="UvrD-helicase"/>
    <property type="match status" value="1"/>
</dbReference>
<keyword evidence="2 5" id="KW-0378">Hydrolase</keyword>
<evidence type="ECO:0000256" key="6">
    <source>
        <dbReference type="SAM" id="MobiDB-lite"/>
    </source>
</evidence>
<reference evidence="9" key="1">
    <citation type="journal article" date="2017" name="Nat. Ecol. Evol.">
        <title>Genome expansion and lineage-specific genetic innovations in the forest pathogenic fungi Armillaria.</title>
        <authorList>
            <person name="Sipos G."/>
            <person name="Prasanna A.N."/>
            <person name="Walter M.C."/>
            <person name="O'Connor E."/>
            <person name="Balint B."/>
            <person name="Krizsan K."/>
            <person name="Kiss B."/>
            <person name="Hess J."/>
            <person name="Varga T."/>
            <person name="Slot J."/>
            <person name="Riley R."/>
            <person name="Boka B."/>
            <person name="Rigling D."/>
            <person name="Barry K."/>
            <person name="Lee J."/>
            <person name="Mihaltcheva S."/>
            <person name="LaButti K."/>
            <person name="Lipzen A."/>
            <person name="Waldron R."/>
            <person name="Moloney N.M."/>
            <person name="Sperisen C."/>
            <person name="Kredics L."/>
            <person name="Vagvoelgyi C."/>
            <person name="Patrignani A."/>
            <person name="Fitzpatrick D."/>
            <person name="Nagy I."/>
            <person name="Doyle S."/>
            <person name="Anderson J.B."/>
            <person name="Grigoriev I.V."/>
            <person name="Gueldener U."/>
            <person name="Muensterkoetter M."/>
            <person name="Nagy L.G."/>
        </authorList>
    </citation>
    <scope>NUCLEOTIDE SEQUENCE [LARGE SCALE GENOMIC DNA]</scope>
    <source>
        <strain evidence="9">Ar21-2</strain>
    </source>
</reference>
<accession>A0A2H3DNZ0</accession>
<sequence>MSRKRLYRSDLFSAEQLTSRDALESAVEELQSFLKKDNFKYILQELIDNEIPRTLVLVLSLLGETTSLISWLLESFPAEATNYEATVHYKAISCLSTELISSNFVEDKELCARYHKIAEITPKVLQYLVSFLHPIDTGSERHYRKGKAKQTQRKPREVKRADGATTSVKKYFDVLNVDMPETSGEASALVDHVLKSQKESLKFYLELLCRPGISLSLKEHCIVSAFPTNDGKHASGSAVEPFAYPIVQPMMSALYFDTAEGFGEWTVVISTNADKLLRRAHKKNLTAFNAIVEKIKELSCGHFTDNNQKRLSGSATEVPVFEAKVSRSLRLIYQIDIIPGDDVRSEDNFVIQATEQQAIKIFGIYTHDQIDLRLWSSISSQLQKKGKEYRERCAVRKRANQASTFIPAFFPPLPEVLPSEIEYLPDIRPDKTAQIHSRLVVEKYVTFSQPLLNTILADVDATFPFMVSTQQKRIIEHPKSCYVIGCSGTGKTTTILFKMLLIERMFQVTESGLPHPRQVFITKSRMLAKKVQEYFAKLASSLAVASPLSVDPTNLTRAPQYQADLGLVDVDDVADWWTDLPRKYSELEEKHFPLFITFDGLCEMLEADMGAQMLTTTSPICGKRNESHTGVITFTSFCESYWPHFPVSLIKGLDPAFVFSEIIGVIKGSTETLREENRHLSKAAYLDLFKRQQSSTFADQRYKVYKLFELYMRKKKLRGEYDAGDRTHSILKYFMEHGTPHEGLDHLYVDEVQDHMLIDTMVLRALCSNANGLLLAGDTAQTISVGSSSSISTLKSFQWNIEAQYWRKPSLATQQPPETFQLTVNYRSNAGIVDCTQSIIDLITMFWEDSIDRLSPEMGIVDGVKPVFFNNEDHAQLERFIFGDCGKPIEFGTQKCIIVRNEVARERLRQQVGEVGLVLTIHESKGLKFNNVLLYNFFADSPAGLAQWRVVLNAVEESKRDPRNPPPQFDHIRHASICNELKSLYVAITRARENIWIVDGSEAGEPMRTFWTSKDLIQNYTLGSNAPWLASSLTPEEWAAEGRGLFYRKQFSHAKHCYIRANLPILASIAGAYDLRAKARKVVGSSKSKVLERSSFFTEAAFSFSECANTTSNSKDSLTYFRISGDCFEQADQKYQAAQMFFRAQEYTRAAELYRDLGNFDEAVAIVKDHEDEMSSKVVDNVIKLARLTYFSNRQMKKAHQLFDSLEEELEYLEERALDNALAALLETMGRFSEAAELYYSEGRREEAIELFLREAENKHALHRAEGCIVEELWRRISFGVDSHAICSDPVVLRLMRFASRLDTTFMERTKAAELSMFTAILQDQASRLRELALEFYKMGHSSAALLCLDQHFSRAFRIQNMDLVDAVEELSLFHIYVNLLSTTAYRIDPCQDMSTATLFGFQRTAENEFLVPRNTWLYTTALQVQPFQPKSEASDSGFTLSAPELRGIFQRFLRLRLQQRIYTQNDECARGTEAFRPCQVFAVLGFCRRPDCPGAHVSASVVDAEYYNMRVRLHLQQILILQSLTGENFSHFWLDRLYEAVYPPYHVFGSISDLDLSTIPEAARAVNVVKNWVRTLTYRRAFYPNTTYRMVMMRATTLALIFDQSQADYLGNVAYLNARTPPMYIRRSGSSILLDPLAATSGIYPWLSDEEIVRWEEEFVDKMDGIVDVFPIRDMTAREPTEREIAAASLIQRAYRKVLRRRRVVAAKRGKAALHAEIYASCTKEVSRFGDNPGRYLYLFLGPLPHILVCLETVRIDTLSQRKKTQDMLKACSDNEFDALDDQLIQTNKAYKAAVKLQQQLSPSSVFHERCDSKALRKVVEEAISLVSSLPFRTSLNLSDDLHLAHKGIGAECSPAGTRKKPALKIRR</sequence>
<evidence type="ECO:0000313" key="8">
    <source>
        <dbReference type="EMBL" id="PBK89146.1"/>
    </source>
</evidence>
<dbReference type="GO" id="GO:0004386">
    <property type="term" value="F:helicase activity"/>
    <property type="evidence" value="ECO:0007669"/>
    <property type="project" value="UniProtKB-UniRule"/>
</dbReference>
<dbReference type="OrthoDB" id="3156807at2759"/>
<dbReference type="OMA" id="HERCDSK"/>
<dbReference type="PROSITE" id="PS51198">
    <property type="entry name" value="UVRD_HELICASE_ATP_BIND"/>
    <property type="match status" value="1"/>
</dbReference>
<evidence type="ECO:0000256" key="5">
    <source>
        <dbReference type="PROSITE-ProRule" id="PRU00560"/>
    </source>
</evidence>
<dbReference type="PANTHER" id="PTHR21529:SF4">
    <property type="entry name" value="TPR AND ANKYRIN REPEAT-CONTAINING PROTEIN 1"/>
    <property type="match status" value="1"/>
</dbReference>
<evidence type="ECO:0000256" key="2">
    <source>
        <dbReference type="ARBA" id="ARBA00022801"/>
    </source>
</evidence>
<feature type="binding site" evidence="5">
    <location>
        <begin position="485"/>
        <end position="492"/>
    </location>
    <ligand>
        <name>ATP</name>
        <dbReference type="ChEBI" id="CHEBI:30616"/>
    </ligand>
</feature>
<dbReference type="Gene3D" id="3.40.50.300">
    <property type="entry name" value="P-loop containing nucleotide triphosphate hydrolases"/>
    <property type="match status" value="2"/>
</dbReference>
<feature type="compositionally biased region" description="Basic residues" evidence="6">
    <location>
        <begin position="142"/>
        <end position="153"/>
    </location>
</feature>
<evidence type="ECO:0000256" key="1">
    <source>
        <dbReference type="ARBA" id="ARBA00022741"/>
    </source>
</evidence>
<protein>
    <recommendedName>
        <fullName evidence="7">UvrD-like helicase ATP-binding domain-containing protein</fullName>
    </recommendedName>
</protein>
<gene>
    <name evidence="8" type="ORF">ARMGADRAFT_970152</name>
</gene>